<dbReference type="AlphaFoldDB" id="A0AAT9LAV1"/>
<organism evidence="1">
    <name type="scientific">Candidatus Fermentithermobacillus carboniphilus</name>
    <dbReference type="NCBI Taxonomy" id="3085328"/>
    <lineage>
        <taxon>Bacteria</taxon>
        <taxon>Bacillati</taxon>
        <taxon>Bacillota</taxon>
        <taxon>Candidatus Fermentithermobacillia</taxon>
        <taxon>Candidatus Fermentithermobacillales</taxon>
        <taxon>Candidatus Fermentithermobacillaceae</taxon>
        <taxon>Candidatus Fermentithermobacillus</taxon>
    </lineage>
</organism>
<dbReference type="InterPro" id="IPR010430">
    <property type="entry name" value="DUF1028"/>
</dbReference>
<dbReference type="EMBL" id="CP062796">
    <property type="protein sequence ID" value="QUL98232.1"/>
    <property type="molecule type" value="Genomic_DNA"/>
</dbReference>
<dbReference type="Gene3D" id="3.60.20.10">
    <property type="entry name" value="Glutamine Phosphoribosylpyrophosphate, subunit 1, domain 1"/>
    <property type="match status" value="1"/>
</dbReference>
<proteinExistence type="predicted"/>
<dbReference type="KEGG" id="fcz:IMF26_09365"/>
<accession>A0AAT9LAV1</accession>
<gene>
    <name evidence="1" type="ORF">IMF26_09365</name>
</gene>
<reference evidence="1" key="2">
    <citation type="journal article" date="2023" name="Biology">
        <title>Prokaryotic Life Associated with Coal-Fire Gas Vents Revealed by Metagenomics.</title>
        <authorList>
            <person name="Kadnikov V.V."/>
            <person name="Mardanov A.V."/>
            <person name="Beletsky A.V."/>
            <person name="Karnachuk O.V."/>
            <person name="Ravin N.V."/>
        </authorList>
    </citation>
    <scope>NUCLEOTIDE SEQUENCE</scope>
    <source>
        <strain evidence="1">Bu02</strain>
    </source>
</reference>
<protein>
    <submittedName>
        <fullName evidence="1">DUF1028 domain-containing protein</fullName>
    </submittedName>
</protein>
<dbReference type="Pfam" id="PF06267">
    <property type="entry name" value="DUF1028"/>
    <property type="match status" value="1"/>
</dbReference>
<reference evidence="1" key="1">
    <citation type="submission" date="2020-10" db="EMBL/GenBank/DDBJ databases">
        <authorList>
            <person name="Kadnikov V."/>
            <person name="Beletsky A.V."/>
            <person name="Mardanov A.V."/>
            <person name="Karnachuk O.V."/>
            <person name="Ravin N.V."/>
        </authorList>
    </citation>
    <scope>NUCLEOTIDE SEQUENCE</scope>
    <source>
        <strain evidence="1">Bu02</strain>
    </source>
</reference>
<sequence>MVHEQSIDSTFSILAVDQSNLEVGVAITTCRPVVGNRYILALAGAGAIATQAQANAYLKHEALHRLLQGENRLQHTNP</sequence>
<dbReference type="InterPro" id="IPR029055">
    <property type="entry name" value="Ntn_hydrolases_N"/>
</dbReference>
<name>A0AAT9LAV1_9FIRM</name>
<dbReference type="SUPFAM" id="SSF56235">
    <property type="entry name" value="N-terminal nucleophile aminohydrolases (Ntn hydrolases)"/>
    <property type="match status" value="1"/>
</dbReference>
<evidence type="ECO:0000313" key="1">
    <source>
        <dbReference type="EMBL" id="QUL98232.1"/>
    </source>
</evidence>